<dbReference type="PANTHER" id="PTHR37937:SF1">
    <property type="entry name" value="CONJUGATIVE TRANSFER: DNA TRANSPORT"/>
    <property type="match status" value="1"/>
</dbReference>
<name>A0A3D8IPA2_9HELI</name>
<dbReference type="SUPFAM" id="SSF52540">
    <property type="entry name" value="P-loop containing nucleoside triphosphate hydrolases"/>
    <property type="match status" value="1"/>
</dbReference>
<dbReference type="RefSeq" id="WP_115571385.1">
    <property type="nucleotide sequence ID" value="NZ_NXLT01000006.1"/>
</dbReference>
<sequence>MFFENIEDKIIKNNIALRHARSDLENCAHKGKMFGFQIKKKKEKLKFLSDKQYKLETKYIKKYNKYGAYLGIGVDLESFDKKVILLPWKDFINHSIIYGTTRMGKTKMMLNLVRQNLLNGDNVIINDPKGGIDHEILNQLVLFLEEAGRLDELIYVNPIFPNATEYFNPIYGLGDDDIASLLSTILYPNAQGDAAFYSGYAFTILKTLLYSLRFLETAMDPTGSGVSAMEKQEQEKYIKIKKLRGKALLDFDIENNLANPDVAARIVSDISYAEHTEKTVFNRTFVTFKDLLYYMNWERLEALKNTVVAVAVEDAKLVLMKEEVLSSFGMLADIPREHHAKVALSLTNFISDLSNGLLGAMFCTVRINPLLSRFTDPEHGFAMLIHPSPLKFKKVAEVVNKVLMKMIESVYGVSSVTGRAVNTRRTYTHLDEGESSLYTGIESALNKLAGLGFTVLIYTQSCADLEARLGKTIAKVSQDSLNTYFVFKMNDPESIDIIKKLFGQTSVTNTNIVHGNGDFRINFSANIQDLVTTKSISNLRPGECFLKNLDKRFMISCALVPDLDQSKGIIVMDEIDEERTFKRLNELNKKFSSIKDNALETQV</sequence>
<keyword evidence="3" id="KW-0812">Transmembrane</keyword>
<dbReference type="CDD" id="cd01127">
    <property type="entry name" value="TrwB_TraG_TraD_VirD4"/>
    <property type="match status" value="1"/>
</dbReference>
<dbReference type="Proteomes" id="UP000256514">
    <property type="component" value="Unassembled WGS sequence"/>
</dbReference>
<dbReference type="InterPro" id="IPR032689">
    <property type="entry name" value="TraG-D_C"/>
</dbReference>
<keyword evidence="2" id="KW-1003">Cell membrane</keyword>
<keyword evidence="8" id="KW-1185">Reference proteome</keyword>
<gene>
    <name evidence="7" type="ORF">CQA54_06955</name>
</gene>
<dbReference type="Pfam" id="PF12696">
    <property type="entry name" value="TraG-D_C"/>
    <property type="match status" value="1"/>
</dbReference>
<keyword evidence="4" id="KW-1133">Transmembrane helix</keyword>
<evidence type="ECO:0000256" key="1">
    <source>
        <dbReference type="ARBA" id="ARBA00004651"/>
    </source>
</evidence>
<dbReference type="InterPro" id="IPR027417">
    <property type="entry name" value="P-loop_NTPase"/>
</dbReference>
<dbReference type="Gene3D" id="3.40.50.300">
    <property type="entry name" value="P-loop containing nucleotide triphosphate hydrolases"/>
    <property type="match status" value="2"/>
</dbReference>
<dbReference type="InterPro" id="IPR051539">
    <property type="entry name" value="T4SS-coupling_protein"/>
</dbReference>
<keyword evidence="5" id="KW-0472">Membrane</keyword>
<evidence type="ECO:0000313" key="8">
    <source>
        <dbReference type="Proteomes" id="UP000256514"/>
    </source>
</evidence>
<proteinExistence type="predicted"/>
<dbReference type="OrthoDB" id="9776736at2"/>
<organism evidence="7 8">
    <name type="scientific">Helicobacter equorum</name>
    <dbReference type="NCBI Taxonomy" id="361872"/>
    <lineage>
        <taxon>Bacteria</taxon>
        <taxon>Pseudomonadati</taxon>
        <taxon>Campylobacterota</taxon>
        <taxon>Epsilonproteobacteria</taxon>
        <taxon>Campylobacterales</taxon>
        <taxon>Helicobacteraceae</taxon>
        <taxon>Helicobacter</taxon>
    </lineage>
</organism>
<evidence type="ECO:0000256" key="5">
    <source>
        <dbReference type="ARBA" id="ARBA00023136"/>
    </source>
</evidence>
<feature type="domain" description="TraD/TraG TraM recognition site" evidence="6">
    <location>
        <begin position="429"/>
        <end position="517"/>
    </location>
</feature>
<evidence type="ECO:0000256" key="3">
    <source>
        <dbReference type="ARBA" id="ARBA00022692"/>
    </source>
</evidence>
<evidence type="ECO:0000259" key="6">
    <source>
        <dbReference type="Pfam" id="PF12696"/>
    </source>
</evidence>
<protein>
    <recommendedName>
        <fullName evidence="6">TraD/TraG TraM recognition site domain-containing protein</fullName>
    </recommendedName>
</protein>
<comment type="subcellular location">
    <subcellularLocation>
        <location evidence="1">Cell membrane</location>
        <topology evidence="1">Multi-pass membrane protein</topology>
    </subcellularLocation>
</comment>
<dbReference type="AlphaFoldDB" id="A0A3D8IPA2"/>
<accession>A0A3D8IPA2</accession>
<dbReference type="EMBL" id="NXLT01000006">
    <property type="protein sequence ID" value="RDU66431.1"/>
    <property type="molecule type" value="Genomic_DNA"/>
</dbReference>
<evidence type="ECO:0000256" key="2">
    <source>
        <dbReference type="ARBA" id="ARBA00022475"/>
    </source>
</evidence>
<dbReference type="GO" id="GO:0005886">
    <property type="term" value="C:plasma membrane"/>
    <property type="evidence" value="ECO:0007669"/>
    <property type="project" value="UniProtKB-SubCell"/>
</dbReference>
<evidence type="ECO:0000313" key="7">
    <source>
        <dbReference type="EMBL" id="RDU66431.1"/>
    </source>
</evidence>
<evidence type="ECO:0000256" key="4">
    <source>
        <dbReference type="ARBA" id="ARBA00022989"/>
    </source>
</evidence>
<reference evidence="7 8" key="1">
    <citation type="submission" date="2018-04" db="EMBL/GenBank/DDBJ databases">
        <title>Novel Campyloabacter and Helicobacter Species and Strains.</title>
        <authorList>
            <person name="Mannion A.J."/>
            <person name="Shen Z."/>
            <person name="Fox J.G."/>
        </authorList>
    </citation>
    <scope>NUCLEOTIDE SEQUENCE [LARGE SCALE GENOMIC DNA]</scope>
    <source>
        <strain evidence="7 8">MIT 12-6600</strain>
    </source>
</reference>
<comment type="caution">
    <text evidence="7">The sequence shown here is derived from an EMBL/GenBank/DDBJ whole genome shotgun (WGS) entry which is preliminary data.</text>
</comment>
<dbReference type="PANTHER" id="PTHR37937">
    <property type="entry name" value="CONJUGATIVE TRANSFER: DNA TRANSPORT"/>
    <property type="match status" value="1"/>
</dbReference>